<dbReference type="InterPro" id="IPR019644">
    <property type="entry name" value="DUF2508"/>
</dbReference>
<sequence length="78" mass="9316">MRLFERGNAAEEDVYKRLSYDPQANTLMDEIANARQEIEEAYLNFQYASDPDMIDSYIYRGNAAWLRYRFLLRQAKII</sequence>
<dbReference type="AlphaFoldDB" id="A0A7X3SHC2"/>
<protein>
    <submittedName>
        <fullName evidence="1">DUF2508 family protein</fullName>
    </submittedName>
</protein>
<keyword evidence="2" id="KW-1185">Reference proteome</keyword>
<evidence type="ECO:0000313" key="2">
    <source>
        <dbReference type="Proteomes" id="UP000460412"/>
    </source>
</evidence>
<name>A0A7X3SHC2_9FIRM</name>
<proteinExistence type="predicted"/>
<accession>A0A7X3SHC2</accession>
<gene>
    <name evidence="1" type="ORF">GN277_02045</name>
</gene>
<reference evidence="1 2" key="1">
    <citation type="submission" date="2019-12" db="EMBL/GenBank/DDBJ databases">
        <title>Sporaefaciens musculi gen. nov., sp. nov., a novel bacterium isolated from the caecum of an obese mouse.</title>
        <authorList>
            <person name="Rasmussen T.S."/>
            <person name="Streidl T."/>
            <person name="Hitch T.C.A."/>
            <person name="Wortmann E."/>
            <person name="Deptula P."/>
            <person name="Hansen M."/>
            <person name="Nielsen D.S."/>
            <person name="Clavel T."/>
            <person name="Vogensen F.K."/>
        </authorList>
    </citation>
    <scope>NUCLEOTIDE SEQUENCE [LARGE SCALE GENOMIC DNA]</scope>
    <source>
        <strain evidence="1 2">WCA-9-b2</strain>
    </source>
</reference>
<dbReference type="Proteomes" id="UP000460412">
    <property type="component" value="Unassembled WGS sequence"/>
</dbReference>
<dbReference type="RefSeq" id="WP_159749386.1">
    <property type="nucleotide sequence ID" value="NZ_CASSPE010000008.1"/>
</dbReference>
<dbReference type="EMBL" id="WUQX01000001">
    <property type="protein sequence ID" value="MXP74245.1"/>
    <property type="molecule type" value="Genomic_DNA"/>
</dbReference>
<dbReference type="Pfam" id="PF10704">
    <property type="entry name" value="DUF2508"/>
    <property type="match status" value="1"/>
</dbReference>
<comment type="caution">
    <text evidence="1">The sequence shown here is derived from an EMBL/GenBank/DDBJ whole genome shotgun (WGS) entry which is preliminary data.</text>
</comment>
<evidence type="ECO:0000313" key="1">
    <source>
        <dbReference type="EMBL" id="MXP74245.1"/>
    </source>
</evidence>
<organism evidence="1 2">
    <name type="scientific">Sporofaciens musculi</name>
    <dbReference type="NCBI Taxonomy" id="2681861"/>
    <lineage>
        <taxon>Bacteria</taxon>
        <taxon>Bacillati</taxon>
        <taxon>Bacillota</taxon>
        <taxon>Clostridia</taxon>
        <taxon>Lachnospirales</taxon>
        <taxon>Lachnospiraceae</taxon>
        <taxon>Sporofaciens</taxon>
    </lineage>
</organism>